<dbReference type="Proteomes" id="UP000724584">
    <property type="component" value="Unassembled WGS sequence"/>
</dbReference>
<keyword evidence="2" id="KW-1185">Reference proteome</keyword>
<organism evidence="1 2">
    <name type="scientific">Chaetomium tenue</name>
    <dbReference type="NCBI Taxonomy" id="1854479"/>
    <lineage>
        <taxon>Eukaryota</taxon>
        <taxon>Fungi</taxon>
        <taxon>Dikarya</taxon>
        <taxon>Ascomycota</taxon>
        <taxon>Pezizomycotina</taxon>
        <taxon>Sordariomycetes</taxon>
        <taxon>Sordariomycetidae</taxon>
        <taxon>Sordariales</taxon>
        <taxon>Chaetomiaceae</taxon>
        <taxon>Chaetomium</taxon>
    </lineage>
</organism>
<evidence type="ECO:0000313" key="2">
    <source>
        <dbReference type="Proteomes" id="UP000724584"/>
    </source>
</evidence>
<proteinExistence type="predicted"/>
<gene>
    <name evidence="1" type="ORF">F5144DRAFT_559705</name>
</gene>
<sequence length="537" mass="60930">MESTLTLNLLAAISGVLTHISIFRRGEWDVASPSVFVFYSTVFAAAALLSYSNFVSTPLSAISQMAGFHVAALYSSMLVYRAFFHRLSKYPGPFLARLTNFYITALSVKRLHLFKEVQQLHQQYGDYVRLGPSEISIASPEAVKAIYGTQSPVTKGPWYTLLEPRVPLFMARDKQEHARRRKVWDLGFTTKAIQGYDPRITKAINQLLAAIDRSKGQAFDVSQWFSYFVFDVMEDLAFNKSSNMLAEGKEAYVFKTIRTDMFNIALFTHMPWLLPFIKRTPILNWNYYEFLGWIQKLVDERKQKEPEQPDIFSWILAAYNKGPKTKRDQLNLHGDAQLIVIAGSDSVAAALTHIFFHLAWDPSLTQRLQAEFDALPDISHDQLMTVPLLGAVINEAMRLDPPVPSGTQRVTPPEGLWIGDHFVPGNTIVQVPSYTIFRDERAFAYPNDFIPERWTTRPELVRDKSVYIPFNTGPYACVGKRLAMLELRRVVGEILLRYDLTIAPGQTKQGFLDGKQDTFTTVSAPLPVIFTERAHAV</sequence>
<protein>
    <submittedName>
        <fullName evidence="1">Cytochrome P450 monooxygenase-like protein</fullName>
    </submittedName>
</protein>
<comment type="caution">
    <text evidence="1">The sequence shown here is derived from an EMBL/GenBank/DDBJ whole genome shotgun (WGS) entry which is preliminary data.</text>
</comment>
<evidence type="ECO:0000313" key="1">
    <source>
        <dbReference type="EMBL" id="KAH6640231.1"/>
    </source>
</evidence>
<dbReference type="EMBL" id="JAGIZQ010000002">
    <property type="protein sequence ID" value="KAH6640231.1"/>
    <property type="molecule type" value="Genomic_DNA"/>
</dbReference>
<reference evidence="1 2" key="1">
    <citation type="journal article" date="2021" name="Nat. Commun.">
        <title>Genetic determinants of endophytism in the Arabidopsis root mycobiome.</title>
        <authorList>
            <person name="Mesny F."/>
            <person name="Miyauchi S."/>
            <person name="Thiergart T."/>
            <person name="Pickel B."/>
            <person name="Atanasova L."/>
            <person name="Karlsson M."/>
            <person name="Huettel B."/>
            <person name="Barry K.W."/>
            <person name="Haridas S."/>
            <person name="Chen C."/>
            <person name="Bauer D."/>
            <person name="Andreopoulos W."/>
            <person name="Pangilinan J."/>
            <person name="LaButti K."/>
            <person name="Riley R."/>
            <person name="Lipzen A."/>
            <person name="Clum A."/>
            <person name="Drula E."/>
            <person name="Henrissat B."/>
            <person name="Kohler A."/>
            <person name="Grigoriev I.V."/>
            <person name="Martin F.M."/>
            <person name="Hacquard S."/>
        </authorList>
    </citation>
    <scope>NUCLEOTIDE SEQUENCE [LARGE SCALE GENOMIC DNA]</scope>
    <source>
        <strain evidence="1 2">MPI-SDFR-AT-0079</strain>
    </source>
</reference>
<accession>A0ACB7PEI5</accession>
<name>A0ACB7PEI5_9PEZI</name>